<sequence length="106" mass="11482">MIFRGALYEIKAAPGARGHEQQGRRFAVVIQSARFSTSTTTVALTSATAGPAVYRPEIELEGKATRVLTDQVYSVAPERLGDFRGALDAEELVALDRALMLKLGLF</sequence>
<dbReference type="GO" id="GO:0016787">
    <property type="term" value="F:hydrolase activity"/>
    <property type="evidence" value="ECO:0007669"/>
    <property type="project" value="UniProtKB-KW"/>
</dbReference>
<keyword evidence="3" id="KW-0378">Hydrolase</keyword>
<dbReference type="Proteomes" id="UP001585080">
    <property type="component" value="Unassembled WGS sequence"/>
</dbReference>
<keyword evidence="2" id="KW-1277">Toxin-antitoxin system</keyword>
<dbReference type="EC" id="3.1.-.-" evidence="3"/>
<dbReference type="SUPFAM" id="SSF50118">
    <property type="entry name" value="Cell growth inhibitor/plasmid maintenance toxic component"/>
    <property type="match status" value="1"/>
</dbReference>
<protein>
    <submittedName>
        <fullName evidence="3">Type II toxin-antitoxin system PemK/MazF family toxin</fullName>
        <ecNumber evidence="3">3.1.-.-</ecNumber>
    </submittedName>
</protein>
<name>A0ABV5EKF6_9ACTN</name>
<reference evidence="3 4" key="1">
    <citation type="submission" date="2024-01" db="EMBL/GenBank/DDBJ databases">
        <title>Genome mining of biosynthetic gene clusters to explore secondary metabolites of Streptomyces sp.</title>
        <authorList>
            <person name="Baig A."/>
            <person name="Ajitkumar Shintre N."/>
            <person name="Kumar H."/>
            <person name="Anbarasu A."/>
            <person name="Ramaiah S."/>
        </authorList>
    </citation>
    <scope>NUCLEOTIDE SEQUENCE [LARGE SCALE GENOMIC DNA]</scope>
    <source>
        <strain evidence="3 4">A57</strain>
    </source>
</reference>
<organism evidence="3 4">
    <name type="scientific">Streptomyces broussonetiae</name>
    <dbReference type="NCBI Taxonomy" id="2686304"/>
    <lineage>
        <taxon>Bacteria</taxon>
        <taxon>Bacillati</taxon>
        <taxon>Actinomycetota</taxon>
        <taxon>Actinomycetes</taxon>
        <taxon>Kitasatosporales</taxon>
        <taxon>Streptomycetaceae</taxon>
        <taxon>Streptomyces</taxon>
    </lineage>
</organism>
<evidence type="ECO:0000256" key="2">
    <source>
        <dbReference type="ARBA" id="ARBA00022649"/>
    </source>
</evidence>
<evidence type="ECO:0000313" key="4">
    <source>
        <dbReference type="Proteomes" id="UP001585080"/>
    </source>
</evidence>
<dbReference type="Pfam" id="PF02452">
    <property type="entry name" value="PemK_toxin"/>
    <property type="match status" value="1"/>
</dbReference>
<comment type="caution">
    <text evidence="3">The sequence shown here is derived from an EMBL/GenBank/DDBJ whole genome shotgun (WGS) entry which is preliminary data.</text>
</comment>
<evidence type="ECO:0000313" key="3">
    <source>
        <dbReference type="EMBL" id="MFB8777341.1"/>
    </source>
</evidence>
<dbReference type="InterPro" id="IPR003477">
    <property type="entry name" value="PemK-like"/>
</dbReference>
<gene>
    <name evidence="3" type="ORF">VSS16_32270</name>
</gene>
<proteinExistence type="inferred from homology"/>
<dbReference type="PANTHER" id="PTHR33988">
    <property type="entry name" value="ENDORIBONUCLEASE MAZF-RELATED"/>
    <property type="match status" value="1"/>
</dbReference>
<comment type="similarity">
    <text evidence="1">Belongs to the PemK/MazF family.</text>
</comment>
<evidence type="ECO:0000256" key="1">
    <source>
        <dbReference type="ARBA" id="ARBA00007521"/>
    </source>
</evidence>
<dbReference type="PANTHER" id="PTHR33988:SF2">
    <property type="entry name" value="ENDORIBONUCLEASE MAZF"/>
    <property type="match status" value="1"/>
</dbReference>
<keyword evidence="4" id="KW-1185">Reference proteome</keyword>
<dbReference type="EMBL" id="JAYMRP010000043">
    <property type="protein sequence ID" value="MFB8777341.1"/>
    <property type="molecule type" value="Genomic_DNA"/>
</dbReference>
<dbReference type="Gene3D" id="2.30.30.110">
    <property type="match status" value="1"/>
</dbReference>
<accession>A0ABV5EKF6</accession>
<dbReference type="RefSeq" id="WP_376735819.1">
    <property type="nucleotide sequence ID" value="NZ_JAYMRP010000043.1"/>
</dbReference>
<dbReference type="InterPro" id="IPR011067">
    <property type="entry name" value="Plasmid_toxin/cell-grow_inhib"/>
</dbReference>